<protein>
    <recommendedName>
        <fullName evidence="4">IF rod domain-containing protein</fullName>
    </recommendedName>
</protein>
<feature type="domain" description="IF rod" evidence="4">
    <location>
        <begin position="8"/>
        <end position="94"/>
    </location>
</feature>
<dbReference type="Pfam" id="PF00038">
    <property type="entry name" value="Filament"/>
    <property type="match status" value="1"/>
</dbReference>
<keyword evidence="2 3" id="KW-0175">Coiled coil</keyword>
<comment type="caution">
    <text evidence="5">The sequence shown here is derived from an EMBL/GenBank/DDBJ whole genome shotgun (WGS) entry which is preliminary data.</text>
</comment>
<dbReference type="EMBL" id="JAGTTL010000027">
    <property type="protein sequence ID" value="KAK6300420.1"/>
    <property type="molecule type" value="Genomic_DNA"/>
</dbReference>
<reference evidence="5 6" key="1">
    <citation type="submission" date="2021-04" db="EMBL/GenBank/DDBJ databases">
        <authorList>
            <person name="De Guttry C."/>
            <person name="Zahm M."/>
            <person name="Klopp C."/>
            <person name="Cabau C."/>
            <person name="Louis A."/>
            <person name="Berthelot C."/>
            <person name="Parey E."/>
            <person name="Roest Crollius H."/>
            <person name="Montfort J."/>
            <person name="Robinson-Rechavi M."/>
            <person name="Bucao C."/>
            <person name="Bouchez O."/>
            <person name="Gislard M."/>
            <person name="Lluch J."/>
            <person name="Milhes M."/>
            <person name="Lampietro C."/>
            <person name="Lopez Roques C."/>
            <person name="Donnadieu C."/>
            <person name="Braasch I."/>
            <person name="Desvignes T."/>
            <person name="Postlethwait J."/>
            <person name="Bobe J."/>
            <person name="Wedekind C."/>
            <person name="Guiguen Y."/>
        </authorList>
    </citation>
    <scope>NUCLEOTIDE SEQUENCE [LARGE SCALE GENOMIC DNA]</scope>
    <source>
        <strain evidence="5">Cs_M1</strain>
        <tissue evidence="5">Blood</tissue>
    </source>
</reference>
<accession>A0AAN8L3D9</accession>
<evidence type="ECO:0000256" key="3">
    <source>
        <dbReference type="SAM" id="Coils"/>
    </source>
</evidence>
<evidence type="ECO:0000313" key="6">
    <source>
        <dbReference type="Proteomes" id="UP001356427"/>
    </source>
</evidence>
<dbReference type="PANTHER" id="PTHR47082">
    <property type="entry name" value="KERATIN-LIKE PROTEIN KRT222"/>
    <property type="match status" value="1"/>
</dbReference>
<evidence type="ECO:0000256" key="2">
    <source>
        <dbReference type="ARBA" id="ARBA00023054"/>
    </source>
</evidence>
<dbReference type="SUPFAM" id="SSF64593">
    <property type="entry name" value="Intermediate filament protein, coiled coil region"/>
    <property type="match status" value="1"/>
</dbReference>
<proteinExistence type="predicted"/>
<evidence type="ECO:0000313" key="5">
    <source>
        <dbReference type="EMBL" id="KAK6300420.1"/>
    </source>
</evidence>
<evidence type="ECO:0000256" key="1">
    <source>
        <dbReference type="ARBA" id="ARBA00022754"/>
    </source>
</evidence>
<keyword evidence="6" id="KW-1185">Reference proteome</keyword>
<keyword evidence="1" id="KW-0403">Intermediate filament</keyword>
<name>A0AAN8L3D9_9TELE</name>
<dbReference type="InterPro" id="IPR052857">
    <property type="entry name" value="IF_Keratin-like"/>
</dbReference>
<dbReference type="Proteomes" id="UP001356427">
    <property type="component" value="Unassembled WGS sequence"/>
</dbReference>
<dbReference type="InterPro" id="IPR039008">
    <property type="entry name" value="IF_rod_dom"/>
</dbReference>
<sequence>MDFLQDSRWTMQGLNSRLKGFLEQVNKLQEDNRRLEDQIADWGLRNAPHAQESTQQERTVEELHFQVGKLLMENAELALQSDHMKSKASTIQARSVVFGTH</sequence>
<organism evidence="5 6">
    <name type="scientific">Coregonus suidteri</name>
    <dbReference type="NCBI Taxonomy" id="861788"/>
    <lineage>
        <taxon>Eukaryota</taxon>
        <taxon>Metazoa</taxon>
        <taxon>Chordata</taxon>
        <taxon>Craniata</taxon>
        <taxon>Vertebrata</taxon>
        <taxon>Euteleostomi</taxon>
        <taxon>Actinopterygii</taxon>
        <taxon>Neopterygii</taxon>
        <taxon>Teleostei</taxon>
        <taxon>Protacanthopterygii</taxon>
        <taxon>Salmoniformes</taxon>
        <taxon>Salmonidae</taxon>
        <taxon>Coregoninae</taxon>
        <taxon>Coregonus</taxon>
    </lineage>
</organism>
<feature type="coiled-coil region" evidence="3">
    <location>
        <begin position="11"/>
        <end position="45"/>
    </location>
</feature>
<dbReference type="PANTHER" id="PTHR47082:SF1">
    <property type="entry name" value="KERATIN-LIKE PROTEIN KRT222"/>
    <property type="match status" value="1"/>
</dbReference>
<evidence type="ECO:0000259" key="4">
    <source>
        <dbReference type="Pfam" id="PF00038"/>
    </source>
</evidence>
<dbReference type="GO" id="GO:0005882">
    <property type="term" value="C:intermediate filament"/>
    <property type="evidence" value="ECO:0007669"/>
    <property type="project" value="UniProtKB-KW"/>
</dbReference>
<dbReference type="AlphaFoldDB" id="A0AAN8L3D9"/>
<gene>
    <name evidence="5" type="ORF">J4Q44_G00285180</name>
</gene>